<feature type="region of interest" description="Disordered" evidence="1">
    <location>
        <begin position="128"/>
        <end position="162"/>
    </location>
</feature>
<dbReference type="OrthoDB" id="10399341at2759"/>
<dbReference type="InterPro" id="IPR053315">
    <property type="entry name" value="Peptidase_C14A"/>
</dbReference>
<protein>
    <recommendedName>
        <fullName evidence="2">SPK domain-containing protein</fullName>
    </recommendedName>
</protein>
<dbReference type="PANTHER" id="PTHR23362">
    <property type="entry name" value="L-PLASTIN-RELATED"/>
    <property type="match status" value="1"/>
</dbReference>
<keyword evidence="4" id="KW-1185">Reference proteome</keyword>
<dbReference type="EMBL" id="PDUG01000013">
    <property type="protein sequence ID" value="PIC13455.1"/>
    <property type="molecule type" value="Genomic_DNA"/>
</dbReference>
<comment type="caution">
    <text evidence="3">The sequence shown here is derived from an EMBL/GenBank/DDBJ whole genome shotgun (WGS) entry which is preliminary data.</text>
</comment>
<dbReference type="InterPro" id="IPR006570">
    <property type="entry name" value="SPK_dom"/>
</dbReference>
<accession>A0A2G5SEE2</accession>
<evidence type="ECO:0000313" key="3">
    <source>
        <dbReference type="EMBL" id="PIC13455.1"/>
    </source>
</evidence>
<evidence type="ECO:0000259" key="2">
    <source>
        <dbReference type="Pfam" id="PF04435"/>
    </source>
</evidence>
<gene>
    <name evidence="3" type="ORF">B9Z55_027820</name>
</gene>
<dbReference type="Proteomes" id="UP000230233">
    <property type="component" value="Unassembled WGS sequence"/>
</dbReference>
<evidence type="ECO:0000256" key="1">
    <source>
        <dbReference type="SAM" id="MobiDB-lite"/>
    </source>
</evidence>
<dbReference type="Pfam" id="PF04435">
    <property type="entry name" value="SPK"/>
    <property type="match status" value="1"/>
</dbReference>
<proteinExistence type="predicted"/>
<dbReference type="PANTHER" id="PTHR23362:SF0">
    <property type="entry name" value="CALPONIN-HOMOLOGY (CH) DOMAIN-CONTAINING PROTEIN-RELATED"/>
    <property type="match status" value="1"/>
</dbReference>
<evidence type="ECO:0000313" key="4">
    <source>
        <dbReference type="Proteomes" id="UP000230233"/>
    </source>
</evidence>
<organism evidence="3 4">
    <name type="scientific">Caenorhabditis nigoni</name>
    <dbReference type="NCBI Taxonomy" id="1611254"/>
    <lineage>
        <taxon>Eukaryota</taxon>
        <taxon>Metazoa</taxon>
        <taxon>Ecdysozoa</taxon>
        <taxon>Nematoda</taxon>
        <taxon>Chromadorea</taxon>
        <taxon>Rhabditida</taxon>
        <taxon>Rhabditina</taxon>
        <taxon>Rhabditomorpha</taxon>
        <taxon>Rhabditoidea</taxon>
        <taxon>Rhabditidae</taxon>
        <taxon>Peloderinae</taxon>
        <taxon>Caenorhabditis</taxon>
    </lineage>
</organism>
<dbReference type="AlphaFoldDB" id="A0A2G5SEE2"/>
<sequence length="381" mass="43627">MTLDSDVCEKAIRFMVNRIKNFTNPESFVRWCSLALREVDYNFPPTSLSRVLKTRLDRIEDLQGFNLMEKVRLVFIFSRPVSTEFLKILTNANCIVKTNDSRKITYFRSPDGIVLESKQSFNQKRYFKGTPENNKKNTVVKSARRSENVRNPRPATIPQVIPNPLEVDMGNEAEEAAPGPSVNINLANQNQDARARTNDMSLAQNLVQNKGFRVKMENVMEQIQREPEEWIREEKAGMPPLESISLLRLAEQVETLSFNINLDQSFQQKALRAVRLFEANDQTISIENFNQLFNSFLTSLKTGIIENATRKSIQMATVFKQLQRNLIRPLGEELMAEALGILEDEVQKLGDSEDEIPLKTVQIKIDGLMLLITNSWADLNE</sequence>
<reference evidence="4" key="1">
    <citation type="submission" date="2017-10" db="EMBL/GenBank/DDBJ databases">
        <title>Rapid genome shrinkage in a self-fertile nematode reveals novel sperm competition proteins.</title>
        <authorList>
            <person name="Yin D."/>
            <person name="Schwarz E.M."/>
            <person name="Thomas C.G."/>
            <person name="Felde R.L."/>
            <person name="Korf I.F."/>
            <person name="Cutter A.D."/>
            <person name="Schartner C.M."/>
            <person name="Ralston E.J."/>
            <person name="Meyer B.J."/>
            <person name="Haag E.S."/>
        </authorList>
    </citation>
    <scope>NUCLEOTIDE SEQUENCE [LARGE SCALE GENOMIC DNA]</scope>
    <source>
        <strain evidence="4">JU1422</strain>
    </source>
</reference>
<feature type="domain" description="SPK" evidence="2">
    <location>
        <begin position="12"/>
        <end position="113"/>
    </location>
</feature>
<name>A0A2G5SEE2_9PELO</name>